<reference evidence="7 8" key="1">
    <citation type="submission" date="2014-06" db="EMBL/GenBank/DDBJ databases">
        <authorList>
            <person name="Le Roux F."/>
        </authorList>
    </citation>
    <scope>NUCLEOTIDE SEQUENCE [LARGE SCALE GENOMIC DNA]</scope>
    <source>
        <strain evidence="7 8">J5-4</strain>
    </source>
</reference>
<dbReference type="InterPro" id="IPR044068">
    <property type="entry name" value="CB"/>
</dbReference>
<evidence type="ECO:0000256" key="2">
    <source>
        <dbReference type="ARBA" id="ARBA00023125"/>
    </source>
</evidence>
<dbReference type="PROSITE" id="PS51900">
    <property type="entry name" value="CB"/>
    <property type="match status" value="1"/>
</dbReference>
<dbReference type="EMBL" id="CCJX01000153">
    <property type="protein sequence ID" value="CDT51021.1"/>
    <property type="molecule type" value="Genomic_DNA"/>
</dbReference>
<dbReference type="InterPro" id="IPR011010">
    <property type="entry name" value="DNA_brk_join_enz"/>
</dbReference>
<dbReference type="Pfam" id="PF24624">
    <property type="entry name" value="Int_N"/>
    <property type="match status" value="1"/>
</dbReference>
<comment type="caution">
    <text evidence="7">The sequence shown here is derived from an EMBL/GenBank/DDBJ whole genome shotgun (WGS) entry which is preliminary data.</text>
</comment>
<dbReference type="Gene3D" id="1.10.150.130">
    <property type="match status" value="1"/>
</dbReference>
<keyword evidence="1" id="KW-0229">DNA integration</keyword>
<dbReference type="Pfam" id="PF00589">
    <property type="entry name" value="Phage_integrase"/>
    <property type="match status" value="1"/>
</dbReference>
<gene>
    <name evidence="7" type="primary">int</name>
    <name evidence="7" type="ORF">VCR4J5_660056</name>
</gene>
<dbReference type="InterPro" id="IPR013762">
    <property type="entry name" value="Integrase-like_cat_sf"/>
</dbReference>
<feature type="domain" description="Tyr recombinase" evidence="5">
    <location>
        <begin position="146"/>
        <end position="309"/>
    </location>
</feature>
<dbReference type="PANTHER" id="PTHR30349">
    <property type="entry name" value="PHAGE INTEGRASE-RELATED"/>
    <property type="match status" value="1"/>
</dbReference>
<evidence type="ECO:0000256" key="1">
    <source>
        <dbReference type="ARBA" id="ARBA00022908"/>
    </source>
</evidence>
<dbReference type="PROSITE" id="PS51898">
    <property type="entry name" value="TYR_RECOMBINASE"/>
    <property type="match status" value="1"/>
</dbReference>
<sequence>MILKKNANYYSSLAPNQVFESERKAMQLDKRLALKLERECAGKDFRTLDELITLWYRMHGKTLRDHIRLRKSLYRISERLGNPIASDFTSKDFAHYREQRSIEVTTTTINREHAYLRAMFNELERLGAIEFENPLIKIRQFKEREKELRYLDHDEIARLLQSCQTFSNRSLIFIVKICLATGARWGEAEALKPSQIKNNQITFLNTKSSKNRTVPINQTLYDELITLEPLSEDRMFLNSLSTFRKAVLEANLDLPKGQMTHVLRHTFASHYVMNGGNIVKLRDVLGHSEITTTMRYAHLASDHLEETLMLNPLNQHQKKQHRQFR</sequence>
<evidence type="ECO:0000313" key="7">
    <source>
        <dbReference type="EMBL" id="CDT51021.1"/>
    </source>
</evidence>
<keyword evidence="3" id="KW-0233">DNA recombination</keyword>
<dbReference type="InterPro" id="IPR010998">
    <property type="entry name" value="Integrase_recombinase_N"/>
</dbReference>
<dbReference type="InterPro" id="IPR050090">
    <property type="entry name" value="Tyrosine_recombinase_XerCD"/>
</dbReference>
<keyword evidence="2 4" id="KW-0238">DNA-binding</keyword>
<name>A0ABM9QX30_9VIBR</name>
<dbReference type="InterPro" id="IPR057084">
    <property type="entry name" value="Int_N"/>
</dbReference>
<dbReference type="Gene3D" id="1.10.443.10">
    <property type="entry name" value="Intergrase catalytic core"/>
    <property type="match status" value="1"/>
</dbReference>
<proteinExistence type="predicted"/>
<evidence type="ECO:0000256" key="3">
    <source>
        <dbReference type="ARBA" id="ARBA00023172"/>
    </source>
</evidence>
<dbReference type="Proteomes" id="UP000049077">
    <property type="component" value="Unassembled WGS sequence"/>
</dbReference>
<evidence type="ECO:0000259" key="5">
    <source>
        <dbReference type="PROSITE" id="PS51898"/>
    </source>
</evidence>
<feature type="domain" description="Core-binding (CB)" evidence="6">
    <location>
        <begin position="46"/>
        <end position="124"/>
    </location>
</feature>
<dbReference type="InterPro" id="IPR002104">
    <property type="entry name" value="Integrase_catalytic"/>
</dbReference>
<dbReference type="PANTHER" id="PTHR30349:SF93">
    <property type="entry name" value="FELS-2 PROPHAGE PROTEIN"/>
    <property type="match status" value="1"/>
</dbReference>
<dbReference type="CDD" id="cd00796">
    <property type="entry name" value="INT_Rci_Hp1_C"/>
    <property type="match status" value="1"/>
</dbReference>
<evidence type="ECO:0000313" key="8">
    <source>
        <dbReference type="Proteomes" id="UP000049077"/>
    </source>
</evidence>
<organism evidence="7 8">
    <name type="scientific">Vibrio crassostreae</name>
    <dbReference type="NCBI Taxonomy" id="246167"/>
    <lineage>
        <taxon>Bacteria</taxon>
        <taxon>Pseudomonadati</taxon>
        <taxon>Pseudomonadota</taxon>
        <taxon>Gammaproteobacteria</taxon>
        <taxon>Vibrionales</taxon>
        <taxon>Vibrionaceae</taxon>
        <taxon>Vibrio</taxon>
    </lineage>
</organism>
<evidence type="ECO:0000256" key="4">
    <source>
        <dbReference type="PROSITE-ProRule" id="PRU01248"/>
    </source>
</evidence>
<dbReference type="RefSeq" id="WP_048657934.1">
    <property type="nucleotide sequence ID" value="NZ_CAWMAN010000022.1"/>
</dbReference>
<dbReference type="SUPFAM" id="SSF56349">
    <property type="entry name" value="DNA breaking-rejoining enzymes"/>
    <property type="match status" value="1"/>
</dbReference>
<keyword evidence="8" id="KW-1185">Reference proteome</keyword>
<evidence type="ECO:0000259" key="6">
    <source>
        <dbReference type="PROSITE" id="PS51900"/>
    </source>
</evidence>
<accession>A0ABM9QX30</accession>
<protein>
    <submittedName>
        <fullName evidence="7">Integrase</fullName>
    </submittedName>
</protein>